<comment type="caution">
    <text evidence="1">The sequence shown here is derived from an EMBL/GenBank/DDBJ whole genome shotgun (WGS) entry which is preliminary data.</text>
</comment>
<accession>A0ACA9L6M8</accession>
<name>A0ACA9L6M8_9GLOM</name>
<evidence type="ECO:0000313" key="2">
    <source>
        <dbReference type="Proteomes" id="UP000789366"/>
    </source>
</evidence>
<dbReference type="EMBL" id="CAJVPW010002809">
    <property type="protein sequence ID" value="CAG8513659.1"/>
    <property type="molecule type" value="Genomic_DNA"/>
</dbReference>
<reference evidence="1" key="1">
    <citation type="submission" date="2021-06" db="EMBL/GenBank/DDBJ databases">
        <authorList>
            <person name="Kallberg Y."/>
            <person name="Tangrot J."/>
            <person name="Rosling A."/>
        </authorList>
    </citation>
    <scope>NUCLEOTIDE SEQUENCE</scope>
    <source>
        <strain evidence="1">28 12/20/2015</strain>
    </source>
</reference>
<keyword evidence="2" id="KW-1185">Reference proteome</keyword>
<sequence>MVNTEALEKFYKTVEQNQDDYVERLREAVAIPSISSDVERRDDVVRMSHWLTSLFEKLGIKYEARDVGSHIMDNVELKLPPIILGTYGNDPNKKTILVYGHYDVQPALLEDGWSSKPFDMNETPKGQLIGRGASDDKGPIIGWLNAIEAHQNAEIEFPVNLKICFEGMEENGSEGLDELIFKEADKYFKDVDAVCISDNYWLGVTKPCLTYGLRGICAYKVAISGPGKDLHSGVFGGTVHEPMTDLFHLFSKLVTPQGKILITGVNDDVAPLDDAELQIYKSLEFSMSEFHSAIQSKTNIHESEIEILQYRWRYPSLSIHGIEGAFSSSGFKTVLPARVIGKFSIRIVPNMDPKRVNELVAKYLNDEFAKLGSKNTLNVECLHSAKAWIANPNHWNYVAASNAVERVFKCKPDLTREGGSIPVTLTFQDALKKNVLLLPMGRGDDFLTKLVFWDRDKGEDMTEVVEKPFYDVNLGCGYGLNKVQHSTFKEIYSSNVAVKDNKLIKEKFLISESFKVSDESVAFKMDDNIGEGKVNYNTIFNEYHGGFPTILGFFKHKQKIEEINTQRVDYTIKQGNVLIKRDIGSQLHVSLSDEGEGSTDQELEDIKEDQIKDETISYLEHKKIVQYVEEHNRKFLVKAMEMDGILDMNRVGKFSRSNYSKSFSTYGAFSNAGNCFNVMLEHITEILQLPQAYQQTKFGRRSLLQLDQYIKNIIIERNTISGYVFDKIYLRFHPHNNAWIGNHVALEPFEDGFGKCIAIPFDMFFNSHVHPEFQMLVWNTSRRYGSRKVIRDCEEVELSRKRKPSFDASQLFESLDPLVFNDFDAHAYYDSIKYLYWARTQEQFDKELRLFKIAKHQRAGCSNYNSVEHSWCISNLIQGLSDKYDIELDIEQSIGRSLDCYDDFLKSLNQILPLEDNTLIYYRCDSFNSCSNHLDLVPFFGCQSISVLCFVSWGEIPHIRSIQWSAANVDTYLH</sequence>
<proteinExistence type="predicted"/>
<gene>
    <name evidence="1" type="ORF">SPELUC_LOCUS3595</name>
</gene>
<protein>
    <submittedName>
        <fullName evidence="1">11677_t:CDS:1</fullName>
    </submittedName>
</protein>
<organism evidence="1 2">
    <name type="scientific">Cetraspora pellucida</name>
    <dbReference type="NCBI Taxonomy" id="1433469"/>
    <lineage>
        <taxon>Eukaryota</taxon>
        <taxon>Fungi</taxon>
        <taxon>Fungi incertae sedis</taxon>
        <taxon>Mucoromycota</taxon>
        <taxon>Glomeromycotina</taxon>
        <taxon>Glomeromycetes</taxon>
        <taxon>Diversisporales</taxon>
        <taxon>Gigasporaceae</taxon>
        <taxon>Cetraspora</taxon>
    </lineage>
</organism>
<dbReference type="Proteomes" id="UP000789366">
    <property type="component" value="Unassembled WGS sequence"/>
</dbReference>
<evidence type="ECO:0000313" key="1">
    <source>
        <dbReference type="EMBL" id="CAG8513659.1"/>
    </source>
</evidence>